<gene>
    <name evidence="1" type="ORF">HUJ06_015984</name>
</gene>
<protein>
    <submittedName>
        <fullName evidence="1">Uncharacterized protein</fullName>
    </submittedName>
</protein>
<comment type="caution">
    <text evidence="1">The sequence shown here is derived from an EMBL/GenBank/DDBJ whole genome shotgun (WGS) entry which is preliminary data.</text>
</comment>
<keyword evidence="2" id="KW-1185">Reference proteome</keyword>
<evidence type="ECO:0000313" key="1">
    <source>
        <dbReference type="EMBL" id="DAD41661.1"/>
    </source>
</evidence>
<sequence length="135" mass="15153">MIPFYGLLVVISRTHLKVACFRTSTTHFLVAVSSPDFRLESQSRSMIVYRPVEGSVVVEMVVGDEYPLSEMILFYGSLLLAFYSSTTEHIADQHAEPWRPFTGLSDPCFEACMYAHSDGSIHSMCTSELRLSSMT</sequence>
<evidence type="ECO:0000313" key="2">
    <source>
        <dbReference type="Proteomes" id="UP000607653"/>
    </source>
</evidence>
<reference evidence="1 2" key="1">
    <citation type="journal article" date="2020" name="Mol. Biol. Evol.">
        <title>Distinct Expression and Methylation Patterns for Genes with Different Fates following a Single Whole-Genome Duplication in Flowering Plants.</title>
        <authorList>
            <person name="Shi T."/>
            <person name="Rahmani R.S."/>
            <person name="Gugger P.F."/>
            <person name="Wang M."/>
            <person name="Li H."/>
            <person name="Zhang Y."/>
            <person name="Li Z."/>
            <person name="Wang Q."/>
            <person name="Van de Peer Y."/>
            <person name="Marchal K."/>
            <person name="Chen J."/>
        </authorList>
    </citation>
    <scope>NUCLEOTIDE SEQUENCE [LARGE SCALE GENOMIC DNA]</scope>
    <source>
        <tissue evidence="1">Leaf</tissue>
    </source>
</reference>
<organism evidence="1 2">
    <name type="scientific">Nelumbo nucifera</name>
    <name type="common">Sacred lotus</name>
    <dbReference type="NCBI Taxonomy" id="4432"/>
    <lineage>
        <taxon>Eukaryota</taxon>
        <taxon>Viridiplantae</taxon>
        <taxon>Streptophyta</taxon>
        <taxon>Embryophyta</taxon>
        <taxon>Tracheophyta</taxon>
        <taxon>Spermatophyta</taxon>
        <taxon>Magnoliopsida</taxon>
        <taxon>Proteales</taxon>
        <taxon>Nelumbonaceae</taxon>
        <taxon>Nelumbo</taxon>
    </lineage>
</organism>
<dbReference type="Proteomes" id="UP000607653">
    <property type="component" value="Unassembled WGS sequence"/>
</dbReference>
<name>A0A822ZD99_NELNU</name>
<dbReference type="AlphaFoldDB" id="A0A822ZD99"/>
<dbReference type="EMBL" id="DUZY01000005">
    <property type="protein sequence ID" value="DAD41661.1"/>
    <property type="molecule type" value="Genomic_DNA"/>
</dbReference>
<proteinExistence type="predicted"/>
<accession>A0A822ZD99</accession>